<dbReference type="EMBL" id="JAGHQM010000416">
    <property type="protein sequence ID" value="KAH0562078.1"/>
    <property type="molecule type" value="Genomic_DNA"/>
</dbReference>
<evidence type="ECO:0000313" key="2">
    <source>
        <dbReference type="Proteomes" id="UP000750711"/>
    </source>
</evidence>
<name>A0A9P8LD02_9PEZI</name>
<protein>
    <submittedName>
        <fullName evidence="1">Uncharacterized protein</fullName>
    </submittedName>
</protein>
<gene>
    <name evidence="1" type="ORF">GP486_003218</name>
</gene>
<organism evidence="1 2">
    <name type="scientific">Trichoglossum hirsutum</name>
    <dbReference type="NCBI Taxonomy" id="265104"/>
    <lineage>
        <taxon>Eukaryota</taxon>
        <taxon>Fungi</taxon>
        <taxon>Dikarya</taxon>
        <taxon>Ascomycota</taxon>
        <taxon>Pezizomycotina</taxon>
        <taxon>Geoglossomycetes</taxon>
        <taxon>Geoglossales</taxon>
        <taxon>Geoglossaceae</taxon>
        <taxon>Trichoglossum</taxon>
    </lineage>
</organism>
<keyword evidence="2" id="KW-1185">Reference proteome</keyword>
<proteinExistence type="predicted"/>
<dbReference type="AlphaFoldDB" id="A0A9P8LD02"/>
<evidence type="ECO:0000313" key="1">
    <source>
        <dbReference type="EMBL" id="KAH0562078.1"/>
    </source>
</evidence>
<accession>A0A9P8LD02</accession>
<reference evidence="1" key="1">
    <citation type="submission" date="2021-03" db="EMBL/GenBank/DDBJ databases">
        <title>Comparative genomics and phylogenomic investigation of the class Geoglossomycetes provide insights into ecological specialization and systematics.</title>
        <authorList>
            <person name="Melie T."/>
            <person name="Pirro S."/>
            <person name="Miller A.N."/>
            <person name="Quandt A."/>
        </authorList>
    </citation>
    <scope>NUCLEOTIDE SEQUENCE</scope>
    <source>
        <strain evidence="1">CAQ_001_2017</strain>
    </source>
</reference>
<sequence>MRRVCVEECKRQGICRPLPMIHVGAAFEHRVPPSSTDIPAVPGPARQRINPDGYVPSVTRDMGRKRHNELEALPPNAVLTVRLCSMHARFTVHREAHSGSPFREPILGAHSGSPLWKPTLGAHSGSPLWKPTLEAHSGGDVLLICNRDMDSPEDEVRKHFDLIQPDGIVCPPGVGKAFILVCRTHKYGVWEPKRHQHGIGKDIWRILLICIRGLTILKPKDIIYPRLPCAPFVELCEPKKGFKCSGCGRLTSCMPTKSVRDDHEHPDHPNGLPFWTEVYLQSFYGGTHHVKYFEVIPRDEDNT</sequence>
<dbReference type="Proteomes" id="UP000750711">
    <property type="component" value="Unassembled WGS sequence"/>
</dbReference>
<comment type="caution">
    <text evidence="1">The sequence shown here is derived from an EMBL/GenBank/DDBJ whole genome shotgun (WGS) entry which is preliminary data.</text>
</comment>